<dbReference type="SUPFAM" id="SSF53756">
    <property type="entry name" value="UDP-Glycosyltransferase/glycogen phosphorylase"/>
    <property type="match status" value="1"/>
</dbReference>
<dbReference type="InterPro" id="IPR001296">
    <property type="entry name" value="Glyco_trans_1"/>
</dbReference>
<protein>
    <submittedName>
        <fullName evidence="5">D-inositol 3-phosphate glycosyltransferase</fullName>
        <ecNumber evidence="5">2.4.1.250</ecNumber>
    </submittedName>
</protein>
<sequence>MRIVLLSGASSIHTIRWANGLCGAGHEIHVITQHSQVDPFDDNVVVHPFPFRGVPGYFTMVPKVRRLLKQIKPDLVNAHYASGYGTTARLVNFHPWLLSVWGSDVYDFPHKSPLHKWLVKKNLRAADHVASTSHCMAEEVRKLAPELDDIAITPFGIDLEAYAGLYPEPPVQKSKLVIGTVKTMKPKYGIDTLIEAYALVVKALQAKPELKAPVLELRLVGGGEHTPELQALAERLGIADSVTFVGRVPHAQVPQELAKLDIYVALSRLDSESFGVAIIEAGAAGRPVVVSDAGGLPEVTVEGETGFIVPRENPQAAADAIEKLVMDAELRCRMGRAAQAHAAKYYSWDACIQTMLGVYDNTIRKHRLRA</sequence>
<keyword evidence="6" id="KW-1185">Reference proteome</keyword>
<dbReference type="AlphaFoldDB" id="A0A5K1IAB3"/>
<dbReference type="Proteomes" id="UP000326725">
    <property type="component" value="Unassembled WGS sequence"/>
</dbReference>
<dbReference type="InterPro" id="IPR028098">
    <property type="entry name" value="Glyco_trans_4-like_N"/>
</dbReference>
<dbReference type="Gene3D" id="3.40.50.2000">
    <property type="entry name" value="Glycogen Phosphorylase B"/>
    <property type="match status" value="2"/>
</dbReference>
<dbReference type="Pfam" id="PF13477">
    <property type="entry name" value="Glyco_trans_4_2"/>
    <property type="match status" value="1"/>
</dbReference>
<feature type="domain" description="Glycosyltransferase subfamily 4-like N-terminal" evidence="4">
    <location>
        <begin position="2"/>
        <end position="133"/>
    </location>
</feature>
<evidence type="ECO:0000256" key="2">
    <source>
        <dbReference type="ARBA" id="ARBA00022679"/>
    </source>
</evidence>
<evidence type="ECO:0000259" key="4">
    <source>
        <dbReference type="Pfam" id="PF13477"/>
    </source>
</evidence>
<name>A0A5K1IAB3_9GAMM</name>
<dbReference type="RefSeq" id="WP_225810101.1">
    <property type="nucleotide sequence ID" value="NZ_CABVOU010000046.1"/>
</dbReference>
<dbReference type="PANTHER" id="PTHR12526">
    <property type="entry name" value="GLYCOSYLTRANSFERASE"/>
    <property type="match status" value="1"/>
</dbReference>
<accession>A0A5K1IAB3</accession>
<dbReference type="Pfam" id="PF00534">
    <property type="entry name" value="Glycos_transf_1"/>
    <property type="match status" value="1"/>
</dbReference>
<evidence type="ECO:0000313" key="5">
    <source>
        <dbReference type="EMBL" id="VVZ97080.1"/>
    </source>
</evidence>
<dbReference type="GO" id="GO:1901135">
    <property type="term" value="P:carbohydrate derivative metabolic process"/>
    <property type="evidence" value="ECO:0007669"/>
    <property type="project" value="UniProtKB-ARBA"/>
</dbReference>
<dbReference type="PANTHER" id="PTHR12526:SF510">
    <property type="entry name" value="D-INOSITOL 3-PHOSPHATE GLYCOSYLTRANSFERASE"/>
    <property type="match status" value="1"/>
</dbReference>
<proteinExistence type="predicted"/>
<keyword evidence="2 5" id="KW-0808">Transferase</keyword>
<keyword evidence="1 5" id="KW-0328">Glycosyltransferase</keyword>
<dbReference type="EMBL" id="CABVOU010000046">
    <property type="protein sequence ID" value="VVZ97080.1"/>
    <property type="molecule type" value="Genomic_DNA"/>
</dbReference>
<reference evidence="5 6" key="1">
    <citation type="submission" date="2019-09" db="EMBL/GenBank/DDBJ databases">
        <authorList>
            <person name="Criscuolo A."/>
        </authorList>
    </citation>
    <scope>NUCLEOTIDE SEQUENCE [LARGE SCALE GENOMIC DNA]</scope>
    <source>
        <strain evidence="6">3(2)</strain>
    </source>
</reference>
<feature type="domain" description="Glycosyl transferase family 1" evidence="3">
    <location>
        <begin position="172"/>
        <end position="340"/>
    </location>
</feature>
<gene>
    <name evidence="5" type="primary">mshA_2</name>
    <name evidence="5" type="ORF">HALO32_03196</name>
</gene>
<dbReference type="GO" id="GO:0102710">
    <property type="term" value="F:D-inositol-3-phosphate glycosyltransferase activity"/>
    <property type="evidence" value="ECO:0007669"/>
    <property type="project" value="UniProtKB-EC"/>
</dbReference>
<organism evidence="5 6">
    <name type="scientific">Halomonas lysinitropha</name>
    <dbReference type="NCBI Taxonomy" id="2607506"/>
    <lineage>
        <taxon>Bacteria</taxon>
        <taxon>Pseudomonadati</taxon>
        <taxon>Pseudomonadota</taxon>
        <taxon>Gammaproteobacteria</taxon>
        <taxon>Oceanospirillales</taxon>
        <taxon>Halomonadaceae</taxon>
        <taxon>Halomonas</taxon>
    </lineage>
</organism>
<evidence type="ECO:0000259" key="3">
    <source>
        <dbReference type="Pfam" id="PF00534"/>
    </source>
</evidence>
<evidence type="ECO:0000313" key="6">
    <source>
        <dbReference type="Proteomes" id="UP000326725"/>
    </source>
</evidence>
<dbReference type="EC" id="2.4.1.250" evidence="5"/>
<evidence type="ECO:0000256" key="1">
    <source>
        <dbReference type="ARBA" id="ARBA00022676"/>
    </source>
</evidence>